<comment type="caution">
    <text evidence="1">The sequence shown here is derived from an EMBL/GenBank/DDBJ whole genome shotgun (WGS) entry which is preliminary data.</text>
</comment>
<dbReference type="AlphaFoldDB" id="A0A2T0MIL5"/>
<dbReference type="EMBL" id="PVYX01000001">
    <property type="protein sequence ID" value="PRX57427.1"/>
    <property type="molecule type" value="Genomic_DNA"/>
</dbReference>
<keyword evidence="2" id="KW-1185">Reference proteome</keyword>
<dbReference type="PROSITE" id="PS51257">
    <property type="entry name" value="PROKAR_LIPOPROTEIN"/>
    <property type="match status" value="1"/>
</dbReference>
<evidence type="ECO:0000313" key="1">
    <source>
        <dbReference type="EMBL" id="PRX57427.1"/>
    </source>
</evidence>
<reference evidence="1 2" key="1">
    <citation type="submission" date="2018-03" db="EMBL/GenBank/DDBJ databases">
        <title>Genomic Encyclopedia of Archaeal and Bacterial Type Strains, Phase II (KMG-II): from individual species to whole genera.</title>
        <authorList>
            <person name="Goeker M."/>
        </authorList>
    </citation>
    <scope>NUCLEOTIDE SEQUENCE [LARGE SCALE GENOMIC DNA]</scope>
    <source>
        <strain evidence="1 2">DSM 25027</strain>
    </source>
</reference>
<organism evidence="1 2">
    <name type="scientific">Flagellimonas meridianipacifica</name>
    <dbReference type="NCBI Taxonomy" id="1080225"/>
    <lineage>
        <taxon>Bacteria</taxon>
        <taxon>Pseudomonadati</taxon>
        <taxon>Bacteroidota</taxon>
        <taxon>Flavobacteriia</taxon>
        <taxon>Flavobacteriales</taxon>
        <taxon>Flavobacteriaceae</taxon>
        <taxon>Flagellimonas</taxon>
    </lineage>
</organism>
<evidence type="ECO:0008006" key="3">
    <source>
        <dbReference type="Google" id="ProtNLM"/>
    </source>
</evidence>
<evidence type="ECO:0000313" key="2">
    <source>
        <dbReference type="Proteomes" id="UP000237640"/>
    </source>
</evidence>
<dbReference type="Proteomes" id="UP000237640">
    <property type="component" value="Unassembled WGS sequence"/>
</dbReference>
<gene>
    <name evidence="1" type="ORF">CLV81_1431</name>
</gene>
<sequence length="140" mass="15876">MEIKKYHLLIFLMILSGCDPSESLDALLENATDSDLRIHFISAILLSEFIDNAEIINVESMDSQDYPRIGVAEGIGQAGLSLSVFDSIYISNNANEILKIYKPNSPGKNIYNIDQYWTVRETGKNHFEYTYMITDEDISN</sequence>
<name>A0A2T0MIL5_9FLAO</name>
<protein>
    <recommendedName>
        <fullName evidence="3">Lipoprotein</fullName>
    </recommendedName>
</protein>
<proteinExistence type="predicted"/>
<accession>A0A2T0MIL5</accession>